<dbReference type="Pfam" id="PF02984">
    <property type="entry name" value="Cyclin_C"/>
    <property type="match status" value="1"/>
</dbReference>
<sequence length="379" mass="42974">MTKPGIKRAAPDEPRKSQYQLRGGRGSDEALLAGIESDRRLSKKLKQRQIEEQAQQQVQQVLKELQQPNAKDRDLALGHGAARLKLLAPDLNHQEMEDGHLMPQYPSLNLAHGQGDRYAVSGEFLSSCGDAFKELRGYTVDRIFDACSRMRVCKEALPLAVRLLDYYTHTLWAKGESLLQRNVVAVGYTCLLIASKYEEREPVVINDLITLMNEVPIGKRDRDYTRIDFLRIEQHILMTIGMELPSPTYCAFSDRFAKAGSIPLDTKDHAFVQFLQELALTDYTFSQYKSNIISAAAVYMTRKMWLLMPGQPRHGEPSWTETLKRVTGVQKSQMTSCAYEMARLLRSLNRPHIAIGKQDGCIAKWSTPANYNIASVFYD</sequence>
<dbReference type="PANTHER" id="PTHR10177">
    <property type="entry name" value="CYCLINS"/>
    <property type="match status" value="1"/>
</dbReference>
<keyword evidence="7" id="KW-1185">Reference proteome</keyword>
<dbReference type="GO" id="GO:0044772">
    <property type="term" value="P:mitotic cell cycle phase transition"/>
    <property type="evidence" value="ECO:0007669"/>
    <property type="project" value="InterPro"/>
</dbReference>
<dbReference type="STRING" id="1169540.A0A0G4GB20"/>
<reference evidence="6 7" key="1">
    <citation type="submission" date="2014-11" db="EMBL/GenBank/DDBJ databases">
        <authorList>
            <person name="Zhu J."/>
            <person name="Qi W."/>
            <person name="Song R."/>
        </authorList>
    </citation>
    <scope>NUCLEOTIDE SEQUENCE [LARGE SCALE GENOMIC DNA]</scope>
</reference>
<dbReference type="InterPro" id="IPR004367">
    <property type="entry name" value="Cyclin_C-dom"/>
</dbReference>
<dbReference type="Pfam" id="PF00134">
    <property type="entry name" value="Cyclin_N"/>
    <property type="match status" value="1"/>
</dbReference>
<dbReference type="OrthoDB" id="6272950at2759"/>
<dbReference type="InterPro" id="IPR013763">
    <property type="entry name" value="Cyclin-like_dom"/>
</dbReference>
<evidence type="ECO:0000256" key="2">
    <source>
        <dbReference type="RuleBase" id="RU000383"/>
    </source>
</evidence>
<name>A0A0G4GB20_VITBC</name>
<dbReference type="EMBL" id="CDMY01000613">
    <property type="protein sequence ID" value="CEM26323.1"/>
    <property type="molecule type" value="Genomic_DNA"/>
</dbReference>
<dbReference type="AlphaFoldDB" id="A0A0G4GB20"/>
<dbReference type="GO" id="GO:0051301">
    <property type="term" value="P:cell division"/>
    <property type="evidence" value="ECO:0007669"/>
    <property type="project" value="UniProtKB-KW"/>
</dbReference>
<dbReference type="SUPFAM" id="SSF47954">
    <property type="entry name" value="Cyclin-like"/>
    <property type="match status" value="2"/>
</dbReference>
<dbReference type="SMART" id="SM00385">
    <property type="entry name" value="CYCLIN"/>
    <property type="match status" value="2"/>
</dbReference>
<feature type="domain" description="Cyclin-like" evidence="4">
    <location>
        <begin position="141"/>
        <end position="238"/>
    </location>
</feature>
<protein>
    <recommendedName>
        <fullName evidence="8">Cyclin N-terminal domain-containing protein</fullName>
    </recommendedName>
</protein>
<accession>A0A0G4GB20</accession>
<evidence type="ECO:0000259" key="4">
    <source>
        <dbReference type="SMART" id="SM00385"/>
    </source>
</evidence>
<dbReference type="Gene3D" id="1.10.472.10">
    <property type="entry name" value="Cyclin-like"/>
    <property type="match status" value="2"/>
</dbReference>
<evidence type="ECO:0000256" key="3">
    <source>
        <dbReference type="SAM" id="MobiDB-lite"/>
    </source>
</evidence>
<dbReference type="VEuPathDB" id="CryptoDB:Vbra_17343"/>
<evidence type="ECO:0000313" key="6">
    <source>
        <dbReference type="EMBL" id="CEM26323.1"/>
    </source>
</evidence>
<evidence type="ECO:0008006" key="8">
    <source>
        <dbReference type="Google" id="ProtNLM"/>
    </source>
</evidence>
<feature type="region of interest" description="Disordered" evidence="3">
    <location>
        <begin position="1"/>
        <end position="29"/>
    </location>
</feature>
<dbReference type="PhylomeDB" id="A0A0G4GB20"/>
<feature type="domain" description="Cyclin-like" evidence="4">
    <location>
        <begin position="251"/>
        <end position="343"/>
    </location>
</feature>
<dbReference type="InParanoid" id="A0A0G4GB20"/>
<dbReference type="Proteomes" id="UP000041254">
    <property type="component" value="Unassembled WGS sequence"/>
</dbReference>
<evidence type="ECO:0000256" key="1">
    <source>
        <dbReference type="ARBA" id="ARBA00023127"/>
    </source>
</evidence>
<evidence type="ECO:0000313" key="7">
    <source>
        <dbReference type="Proteomes" id="UP000041254"/>
    </source>
</evidence>
<evidence type="ECO:0000259" key="5">
    <source>
        <dbReference type="SMART" id="SM01332"/>
    </source>
</evidence>
<feature type="domain" description="Cyclin C-terminal" evidence="5">
    <location>
        <begin position="247"/>
        <end position="379"/>
    </location>
</feature>
<dbReference type="SMART" id="SM01332">
    <property type="entry name" value="Cyclin_C"/>
    <property type="match status" value="1"/>
</dbReference>
<comment type="similarity">
    <text evidence="2">Belongs to the cyclin family.</text>
</comment>
<dbReference type="GO" id="GO:0016538">
    <property type="term" value="F:cyclin-dependent protein serine/threonine kinase regulator activity"/>
    <property type="evidence" value="ECO:0007669"/>
    <property type="project" value="InterPro"/>
</dbReference>
<dbReference type="InterPro" id="IPR006671">
    <property type="entry name" value="Cyclin_N"/>
</dbReference>
<organism evidence="6 7">
    <name type="scientific">Vitrella brassicaformis (strain CCMP3155)</name>
    <dbReference type="NCBI Taxonomy" id="1169540"/>
    <lineage>
        <taxon>Eukaryota</taxon>
        <taxon>Sar</taxon>
        <taxon>Alveolata</taxon>
        <taxon>Colpodellida</taxon>
        <taxon>Vitrellaceae</taxon>
        <taxon>Vitrella</taxon>
    </lineage>
</organism>
<gene>
    <name evidence="6" type="ORF">Vbra_17343</name>
</gene>
<proteinExistence type="inferred from homology"/>
<dbReference type="InterPro" id="IPR036915">
    <property type="entry name" value="Cyclin-like_sf"/>
</dbReference>
<dbReference type="InterPro" id="IPR039361">
    <property type="entry name" value="Cyclin"/>
</dbReference>
<keyword evidence="1 2" id="KW-0195">Cyclin</keyword>